<dbReference type="Gene3D" id="3.30.420.10">
    <property type="entry name" value="Ribonuclease H-like superfamily/Ribonuclease H"/>
    <property type="match status" value="1"/>
</dbReference>
<dbReference type="Proteomes" id="UP000003730">
    <property type="component" value="Unassembled WGS sequence"/>
</dbReference>
<dbReference type="InterPro" id="IPR012337">
    <property type="entry name" value="RNaseH-like_sf"/>
</dbReference>
<evidence type="ECO:0008006" key="3">
    <source>
        <dbReference type="Google" id="ProtNLM"/>
    </source>
</evidence>
<protein>
    <recommendedName>
        <fullName evidence="3">Integrase catalytic domain-containing protein</fullName>
    </recommendedName>
</protein>
<dbReference type="PATRIC" id="fig|1046627.3.peg.779"/>
<keyword evidence="2" id="KW-1185">Reference proteome</keyword>
<dbReference type="GO" id="GO:0003676">
    <property type="term" value="F:nucleic acid binding"/>
    <property type="evidence" value="ECO:0007669"/>
    <property type="project" value="InterPro"/>
</dbReference>
<evidence type="ECO:0000313" key="1">
    <source>
        <dbReference type="EMBL" id="EGV44451.2"/>
    </source>
</evidence>
<dbReference type="STRING" id="1046627.BZARG_748"/>
<dbReference type="RefSeq" id="WP_050807282.1">
    <property type="nucleotide sequence ID" value="NZ_AFXZ01000009.1"/>
</dbReference>
<gene>
    <name evidence="1" type="ORF">BZARG_748</name>
</gene>
<comment type="caution">
    <text evidence="1">The sequence shown here is derived from an EMBL/GenBank/DDBJ whole genome shotgun (WGS) entry which is preliminary data.</text>
</comment>
<evidence type="ECO:0000313" key="2">
    <source>
        <dbReference type="Proteomes" id="UP000003730"/>
    </source>
</evidence>
<dbReference type="eggNOG" id="COG2801">
    <property type="taxonomic scope" value="Bacteria"/>
</dbReference>
<dbReference type="EMBL" id="AFXZ01000009">
    <property type="protein sequence ID" value="EGV44451.2"/>
    <property type="molecule type" value="Genomic_DNA"/>
</dbReference>
<name>G2EB65_9FLAO</name>
<dbReference type="AlphaFoldDB" id="G2EB65"/>
<dbReference type="OrthoDB" id="612554at2"/>
<sequence length="704" mass="81022">MQDESPFIHYQAKLCVKVRFLTSDRKPHANSLQLISYRALKKRMDNPENTEKQMRNGSWGGGALVLYSSLSRDYKDALTTEFGNPKEEIKKSWFADHYVSDREAANFYISHRYGDNNEHKLDMAKVEEYIYNASVLNTVVQMKNNRKEYARALGYTKLDIWQSLSNDVNAFREVAHTLPPSKDGLRRKATAYAKAMELSKTAGYKTLISGKLQNSNAKKVTEKEQMALLDELISKHTNLDNELISTIYNTVAERMDWKTITAMTVSNRKNKKKVVSHAGRNGSKSLKNNVLMQAKRFRPTTPMTYWTLDGWDAELLYQSTGTNDKGHSVTSYHNRLTVVVILDTFNNYPIGFAIGTHETPALIKQALQNAIQHSKELFGQLYMPYEMQMDNYAFKTLKSTYKEVTRNITPASVGNAKAKVIEPYFNHINKKYCKLLNNWSGHNVDSGSKNQPNDEYMNKIKKQFPDQLGCIKQIESIIYAERSKNGKEYAKNWLNTKEVHKTIMTNESYLLTFGDNTGYTNKLRGEGLILTIHGEKYAYDSFDINFRHHADKDWSIQYDVNDLSQVLAVSADGKERFMLEQKYIQPMALADRREGDQEQLDKIRNFNKSVTNMIVDERATNSRLLEPLMAQPQLNDTLAKHLISDSLGQHKNNKSKERLMAQNKAAKLIESTNKKQAKNHEKSFMDEQLEYYSDKVDINDYLND</sequence>
<reference evidence="1 2" key="1">
    <citation type="journal article" date="2008" name="Int. J. Syst. Evol. Microbiol.">
        <title>Bizionia argentinensis sp. nov., isolated from surface marine water in Antarctica.</title>
        <authorList>
            <person name="Bercovich A."/>
            <person name="Vazquez S.C."/>
            <person name="Yankilevich P."/>
            <person name="Coria S.H."/>
            <person name="Foti M."/>
            <person name="Hernandez E."/>
            <person name="Vidal A."/>
            <person name="Ruberto L."/>
            <person name="Melo C."/>
            <person name="Marenssi S."/>
            <person name="Criscuolo M."/>
            <person name="Memoli M."/>
            <person name="Arguelles M."/>
            <person name="Mac Cormack W.P."/>
        </authorList>
    </citation>
    <scope>NUCLEOTIDE SEQUENCE [LARGE SCALE GENOMIC DNA]</scope>
    <source>
        <strain evidence="1 2">JUB59</strain>
    </source>
</reference>
<accession>G2EB65</accession>
<dbReference type="InterPro" id="IPR036397">
    <property type="entry name" value="RNaseH_sf"/>
</dbReference>
<organism evidence="1 2">
    <name type="scientific">Bizionia argentinensis JUB59</name>
    <dbReference type="NCBI Taxonomy" id="1046627"/>
    <lineage>
        <taxon>Bacteria</taxon>
        <taxon>Pseudomonadati</taxon>
        <taxon>Bacteroidota</taxon>
        <taxon>Flavobacteriia</taxon>
        <taxon>Flavobacteriales</taxon>
        <taxon>Flavobacteriaceae</taxon>
        <taxon>Bizionia</taxon>
    </lineage>
</organism>
<proteinExistence type="predicted"/>
<dbReference type="SUPFAM" id="SSF53098">
    <property type="entry name" value="Ribonuclease H-like"/>
    <property type="match status" value="1"/>
</dbReference>